<dbReference type="Pfam" id="PF03872">
    <property type="entry name" value="RseA_N"/>
    <property type="match status" value="1"/>
</dbReference>
<comment type="caution">
    <text evidence="4">The sequence shown here is derived from an EMBL/GenBank/DDBJ whole genome shotgun (WGS) entry which is preliminary data.</text>
</comment>
<protein>
    <submittedName>
        <fullName evidence="4">Anti-sigma factor</fullName>
    </submittedName>
</protein>
<dbReference type="InterPro" id="IPR052383">
    <property type="entry name" value="Anti-sigma-E_RseA-like"/>
</dbReference>
<dbReference type="InterPro" id="IPR005572">
    <property type="entry name" value="Anti-sigma_E_RseA_N"/>
</dbReference>
<dbReference type="SUPFAM" id="SSF89069">
    <property type="entry name" value="N-terminal, cytoplasmic domain of anti-sigmaE factor RseA"/>
    <property type="match status" value="1"/>
</dbReference>
<keyword evidence="2" id="KW-1133">Transmembrane helix</keyword>
<dbReference type="OrthoDB" id="5734981at2"/>
<feature type="region of interest" description="Disordered" evidence="1">
    <location>
        <begin position="186"/>
        <end position="207"/>
    </location>
</feature>
<feature type="region of interest" description="Disordered" evidence="1">
    <location>
        <begin position="224"/>
        <end position="245"/>
    </location>
</feature>
<evidence type="ECO:0000256" key="1">
    <source>
        <dbReference type="SAM" id="MobiDB-lite"/>
    </source>
</evidence>
<keyword evidence="2" id="KW-0472">Membrane</keyword>
<dbReference type="STRING" id="553385.GCA_000591415_02639"/>
<evidence type="ECO:0000256" key="2">
    <source>
        <dbReference type="SAM" id="Phobius"/>
    </source>
</evidence>
<reference evidence="4 5" key="1">
    <citation type="submission" date="2019-07" db="EMBL/GenBank/DDBJ databases">
        <title>Diversity of Bacteria from Kongsfjorden, Arctic.</title>
        <authorList>
            <person name="Yu Y."/>
        </authorList>
    </citation>
    <scope>NUCLEOTIDE SEQUENCE [LARGE SCALE GENOMIC DNA]</scope>
    <source>
        <strain evidence="4 5">SM1923</strain>
    </source>
</reference>
<evidence type="ECO:0000313" key="4">
    <source>
        <dbReference type="EMBL" id="TVU73729.1"/>
    </source>
</evidence>
<dbReference type="Gene3D" id="1.10.10.880">
    <property type="entry name" value="Anti sigma-E protein RseA, N-terminal domain"/>
    <property type="match status" value="1"/>
</dbReference>
<accession>A0A558HXA2</accession>
<feature type="region of interest" description="Disordered" evidence="1">
    <location>
        <begin position="136"/>
        <end position="161"/>
    </location>
</feature>
<feature type="compositionally biased region" description="Polar residues" evidence="1">
    <location>
        <begin position="138"/>
        <end position="159"/>
    </location>
</feature>
<dbReference type="PANTHER" id="PTHR38104">
    <property type="match status" value="1"/>
</dbReference>
<dbReference type="Proteomes" id="UP000319941">
    <property type="component" value="Unassembled WGS sequence"/>
</dbReference>
<dbReference type="InterPro" id="IPR036147">
    <property type="entry name" value="Anti-sigma_E_RseA_N_sf"/>
</dbReference>
<dbReference type="RefSeq" id="WP_084488101.1">
    <property type="nucleotide sequence ID" value="NZ_CAWOWR010000001.1"/>
</dbReference>
<proteinExistence type="predicted"/>
<sequence length="245" mass="25848">MNLKTTESVKESLSALMDAEGDELDLRRVLKGLDESPETADTWRRYHLARSTMHRERESVFTMDIAAAVSAEVEMVSREAPAVEPVAERRSLFSFAGSAAIAAGVAVMVITGVQVFNGSESGVPTSVTGGAELASGVPGTQSGGNLRQVNQSSTATEAPQWSLPAAGNGLMQVGATPMNTRPMFMAPQGESYGGQNTSSNGLSSSNVAAADLAQRRLLEAYLSKNSTRGPVPERSEWISLQDVAQ</sequence>
<dbReference type="EMBL" id="VNFH01000001">
    <property type="protein sequence ID" value="TVU73729.1"/>
    <property type="molecule type" value="Genomic_DNA"/>
</dbReference>
<organism evidence="4 5">
    <name type="scientific">Cobetia crustatorum</name>
    <dbReference type="NCBI Taxonomy" id="553385"/>
    <lineage>
        <taxon>Bacteria</taxon>
        <taxon>Pseudomonadati</taxon>
        <taxon>Pseudomonadota</taxon>
        <taxon>Gammaproteobacteria</taxon>
        <taxon>Oceanospirillales</taxon>
        <taxon>Halomonadaceae</taxon>
        <taxon>Cobetia</taxon>
    </lineage>
</organism>
<dbReference type="AlphaFoldDB" id="A0A558HXA2"/>
<feature type="domain" description="Anti sigma-E protein RseA N-terminal" evidence="3">
    <location>
        <begin position="10"/>
        <end position="74"/>
    </location>
</feature>
<evidence type="ECO:0000313" key="5">
    <source>
        <dbReference type="Proteomes" id="UP000319941"/>
    </source>
</evidence>
<dbReference type="GO" id="GO:0016989">
    <property type="term" value="F:sigma factor antagonist activity"/>
    <property type="evidence" value="ECO:0007669"/>
    <property type="project" value="InterPro"/>
</dbReference>
<evidence type="ECO:0000259" key="3">
    <source>
        <dbReference type="Pfam" id="PF03872"/>
    </source>
</evidence>
<feature type="compositionally biased region" description="Polar residues" evidence="1">
    <location>
        <begin position="193"/>
        <end position="207"/>
    </location>
</feature>
<gene>
    <name evidence="4" type="ORF">FQP86_01245</name>
</gene>
<dbReference type="CDD" id="cd16328">
    <property type="entry name" value="RseA_N"/>
    <property type="match status" value="1"/>
</dbReference>
<dbReference type="PANTHER" id="PTHR38104:SF1">
    <property type="entry name" value="ANTI-SIGMA-E FACTOR RSEA"/>
    <property type="match status" value="1"/>
</dbReference>
<keyword evidence="2" id="KW-0812">Transmembrane</keyword>
<keyword evidence="5" id="KW-1185">Reference proteome</keyword>
<feature type="transmembrane region" description="Helical" evidence="2">
    <location>
        <begin position="92"/>
        <end position="116"/>
    </location>
</feature>
<name>A0A558HXA2_9GAMM</name>